<reference evidence="6" key="1">
    <citation type="journal article" date="2019" name="Int. J. Syst. Evol. Microbiol.">
        <title>The Global Catalogue of Microorganisms (GCM) 10K type strain sequencing project: providing services to taxonomists for standard genome sequencing and annotation.</title>
        <authorList>
            <consortium name="The Broad Institute Genomics Platform"/>
            <consortium name="The Broad Institute Genome Sequencing Center for Infectious Disease"/>
            <person name="Wu L."/>
            <person name="Ma J."/>
        </authorList>
    </citation>
    <scope>NUCLEOTIDE SEQUENCE [LARGE SCALE GENOMIC DNA]</scope>
    <source>
        <strain evidence="6">CGMCC 1.19029</strain>
    </source>
</reference>
<accession>A0ABV8RV00</accession>
<dbReference type="Gene3D" id="3.30.590.10">
    <property type="entry name" value="Glutamine synthetase/guanido kinase, catalytic domain"/>
    <property type="match status" value="1"/>
</dbReference>
<evidence type="ECO:0000313" key="6">
    <source>
        <dbReference type="Proteomes" id="UP001595756"/>
    </source>
</evidence>
<dbReference type="Proteomes" id="UP001595756">
    <property type="component" value="Unassembled WGS sequence"/>
</dbReference>
<proteinExistence type="inferred from homology"/>
<keyword evidence="6" id="KW-1185">Reference proteome</keyword>
<dbReference type="InterPro" id="IPR008146">
    <property type="entry name" value="Gln_synth_cat_dom"/>
</dbReference>
<dbReference type="RefSeq" id="WP_376811744.1">
    <property type="nucleotide sequence ID" value="NZ_JBHSDY010000002.1"/>
</dbReference>
<dbReference type="EC" id="6.3.1.-" evidence="5"/>
<evidence type="ECO:0000256" key="1">
    <source>
        <dbReference type="ARBA" id="ARBA00022598"/>
    </source>
</evidence>
<dbReference type="SMART" id="SM01230">
    <property type="entry name" value="Gln-synt_C"/>
    <property type="match status" value="1"/>
</dbReference>
<dbReference type="SUPFAM" id="SSF55931">
    <property type="entry name" value="Glutamine synthetase/guanido kinase"/>
    <property type="match status" value="1"/>
</dbReference>
<dbReference type="Pfam" id="PF00120">
    <property type="entry name" value="Gln-synt_C"/>
    <property type="match status" value="1"/>
</dbReference>
<dbReference type="PROSITE" id="PS51987">
    <property type="entry name" value="GS_CATALYTIC"/>
    <property type="match status" value="1"/>
</dbReference>
<organism evidence="5 6">
    <name type="scientific">Castellaniella hirudinis</name>
    <dbReference type="NCBI Taxonomy" id="1144617"/>
    <lineage>
        <taxon>Bacteria</taxon>
        <taxon>Pseudomonadati</taxon>
        <taxon>Pseudomonadota</taxon>
        <taxon>Betaproteobacteria</taxon>
        <taxon>Burkholderiales</taxon>
        <taxon>Alcaligenaceae</taxon>
        <taxon>Castellaniella</taxon>
    </lineage>
</organism>
<dbReference type="PANTHER" id="PTHR43785">
    <property type="entry name" value="GAMMA-GLUTAMYLPUTRESCINE SYNTHETASE"/>
    <property type="match status" value="1"/>
</dbReference>
<sequence length="460" mass="51972">MQERSIQTIDEAIALVEQSSLTHIKLGLSDIDGIIRGKYMRKDKFISSLKNGFAFCDVVMGWDSNDELYDNTTFTGWHTAYPDAQVRIDPTSCRRLPLERNAQGEDMLFFIADLDGPAAEVCPRRLLHRMIDRAATMGFDAHAALEYEFFMFDETPDTVREKQYRNLKSWTPGNCGYSVLRSTVHSDFYQELLDLCERMDMPIESLHNETGPGVMEAALAVDGISQAADKAFLFKTFTKALAEQQGLMATFMAKWSHHHSGQSGHIHLSLTDRKTGANVFHDPKAEHTMSATLRHFAAGQQRYMPEFMAMYAQTVNSYTRLVPGYWAPLEASLGIENRTTALRIIPGGPKSQRVEVRIGSADANPYIALAAALGSGLLGIEQKLEPTFTSGNAYTQAFPDDIKFPSTLWDSAQRLRRSQAARGLFGDAFVNHMAATREWEERKFREYVTDWELQRYFELI</sequence>
<evidence type="ECO:0000313" key="5">
    <source>
        <dbReference type="EMBL" id="MFC4297186.1"/>
    </source>
</evidence>
<dbReference type="EMBL" id="JBHSDY010000002">
    <property type="protein sequence ID" value="MFC4297186.1"/>
    <property type="molecule type" value="Genomic_DNA"/>
</dbReference>
<dbReference type="InterPro" id="IPR014746">
    <property type="entry name" value="Gln_synth/guanido_kin_cat_dom"/>
</dbReference>
<dbReference type="Gene3D" id="3.10.20.70">
    <property type="entry name" value="Glutamine synthetase, N-terminal domain"/>
    <property type="match status" value="1"/>
</dbReference>
<comment type="similarity">
    <text evidence="2 3">Belongs to the glutamine synthetase family.</text>
</comment>
<protein>
    <submittedName>
        <fullName evidence="5">Glutamine synthetase family protein</fullName>
        <ecNumber evidence="5">6.3.1.-</ecNumber>
    </submittedName>
</protein>
<feature type="domain" description="GS catalytic" evidence="4">
    <location>
        <begin position="123"/>
        <end position="460"/>
    </location>
</feature>
<comment type="caution">
    <text evidence="5">The sequence shown here is derived from an EMBL/GenBank/DDBJ whole genome shotgun (WGS) entry which is preliminary data.</text>
</comment>
<evidence type="ECO:0000256" key="3">
    <source>
        <dbReference type="RuleBase" id="RU000384"/>
    </source>
</evidence>
<name>A0ABV8RV00_9BURK</name>
<evidence type="ECO:0000259" key="4">
    <source>
        <dbReference type="PROSITE" id="PS51987"/>
    </source>
</evidence>
<dbReference type="InterPro" id="IPR036651">
    <property type="entry name" value="Gln_synt_N_sf"/>
</dbReference>
<evidence type="ECO:0000256" key="2">
    <source>
        <dbReference type="PROSITE-ProRule" id="PRU01331"/>
    </source>
</evidence>
<dbReference type="PANTHER" id="PTHR43785:SF12">
    <property type="entry name" value="TYPE-1 GLUTAMINE SYNTHETASE 2"/>
    <property type="match status" value="1"/>
</dbReference>
<keyword evidence="1 5" id="KW-0436">Ligase</keyword>
<dbReference type="GO" id="GO:0016874">
    <property type="term" value="F:ligase activity"/>
    <property type="evidence" value="ECO:0007669"/>
    <property type="project" value="UniProtKB-KW"/>
</dbReference>
<gene>
    <name evidence="5" type="ORF">ACFO0J_03925</name>
</gene>